<reference evidence="1" key="1">
    <citation type="submission" date="2019-03" db="EMBL/GenBank/DDBJ databases">
        <title>Single cell metagenomics reveals metabolic interactions within the superorganism composed of flagellate Streblomastix strix and complex community of Bacteroidetes bacteria on its surface.</title>
        <authorList>
            <person name="Treitli S.C."/>
            <person name="Kolisko M."/>
            <person name="Husnik F."/>
            <person name="Keeling P."/>
            <person name="Hampl V."/>
        </authorList>
    </citation>
    <scope>NUCLEOTIDE SEQUENCE</scope>
    <source>
        <strain evidence="1">STM</strain>
    </source>
</reference>
<evidence type="ECO:0000313" key="1">
    <source>
        <dbReference type="EMBL" id="KAA6351806.1"/>
    </source>
</evidence>
<accession>A0A5J4SZX0</accession>
<organism evidence="1">
    <name type="scientific">termite gut metagenome</name>
    <dbReference type="NCBI Taxonomy" id="433724"/>
    <lineage>
        <taxon>unclassified sequences</taxon>
        <taxon>metagenomes</taxon>
        <taxon>organismal metagenomes</taxon>
    </lineage>
</organism>
<dbReference type="AlphaFoldDB" id="A0A5J4SZX0"/>
<proteinExistence type="predicted"/>
<dbReference type="EMBL" id="SNRY01000009">
    <property type="protein sequence ID" value="KAA6351806.1"/>
    <property type="molecule type" value="Genomic_DNA"/>
</dbReference>
<sequence>MTLVKYKTIGNRGFFDEHSI</sequence>
<protein>
    <submittedName>
        <fullName evidence="1">Uncharacterized protein</fullName>
    </submittedName>
</protein>
<gene>
    <name evidence="1" type="ORF">EZS27_000931</name>
</gene>
<feature type="non-terminal residue" evidence="1">
    <location>
        <position position="20"/>
    </location>
</feature>
<name>A0A5J4SZX0_9ZZZZ</name>
<comment type="caution">
    <text evidence="1">The sequence shown here is derived from an EMBL/GenBank/DDBJ whole genome shotgun (WGS) entry which is preliminary data.</text>
</comment>